<evidence type="ECO:0000313" key="1">
    <source>
        <dbReference type="EMBL" id="KAL2066646.1"/>
    </source>
</evidence>
<organism evidence="1 2">
    <name type="scientific">Oculimacula yallundae</name>
    <dbReference type="NCBI Taxonomy" id="86028"/>
    <lineage>
        <taxon>Eukaryota</taxon>
        <taxon>Fungi</taxon>
        <taxon>Dikarya</taxon>
        <taxon>Ascomycota</taxon>
        <taxon>Pezizomycotina</taxon>
        <taxon>Leotiomycetes</taxon>
        <taxon>Helotiales</taxon>
        <taxon>Ploettnerulaceae</taxon>
        <taxon>Oculimacula</taxon>
    </lineage>
</organism>
<accession>A0ABR4CBK8</accession>
<name>A0ABR4CBK8_9HELO</name>
<reference evidence="1 2" key="1">
    <citation type="journal article" date="2024" name="Commun. Biol.">
        <title>Comparative genomic analysis of thermophilic fungi reveals convergent evolutionary adaptations and gene losses.</title>
        <authorList>
            <person name="Steindorff A.S."/>
            <person name="Aguilar-Pontes M.V."/>
            <person name="Robinson A.J."/>
            <person name="Andreopoulos B."/>
            <person name="LaButti K."/>
            <person name="Kuo A."/>
            <person name="Mondo S."/>
            <person name="Riley R."/>
            <person name="Otillar R."/>
            <person name="Haridas S."/>
            <person name="Lipzen A."/>
            <person name="Grimwood J."/>
            <person name="Schmutz J."/>
            <person name="Clum A."/>
            <person name="Reid I.D."/>
            <person name="Moisan M.C."/>
            <person name="Butler G."/>
            <person name="Nguyen T.T.M."/>
            <person name="Dewar K."/>
            <person name="Conant G."/>
            <person name="Drula E."/>
            <person name="Henrissat B."/>
            <person name="Hansel C."/>
            <person name="Singer S."/>
            <person name="Hutchinson M.I."/>
            <person name="de Vries R.P."/>
            <person name="Natvig D.O."/>
            <person name="Powell A.J."/>
            <person name="Tsang A."/>
            <person name="Grigoriev I.V."/>
        </authorList>
    </citation>
    <scope>NUCLEOTIDE SEQUENCE [LARGE SCALE GENOMIC DNA]</scope>
    <source>
        <strain evidence="1 2">CBS 494.80</strain>
    </source>
</reference>
<evidence type="ECO:0000313" key="2">
    <source>
        <dbReference type="Proteomes" id="UP001595075"/>
    </source>
</evidence>
<comment type="caution">
    <text evidence="1">The sequence shown here is derived from an EMBL/GenBank/DDBJ whole genome shotgun (WGS) entry which is preliminary data.</text>
</comment>
<dbReference type="EMBL" id="JAZHXI010000011">
    <property type="protein sequence ID" value="KAL2066646.1"/>
    <property type="molecule type" value="Genomic_DNA"/>
</dbReference>
<proteinExistence type="predicted"/>
<dbReference type="Proteomes" id="UP001595075">
    <property type="component" value="Unassembled WGS sequence"/>
</dbReference>
<keyword evidence="2" id="KW-1185">Reference proteome</keyword>
<gene>
    <name evidence="1" type="ORF">VTL71DRAFT_2718</name>
</gene>
<sequence>MSSKGDDGEIKSIFGRFVLVSHGNGNRNGHRATGQQKIGGRSRERNSCFCFFHPRISLRNYNSTSQGALASSLGSFWYACMERSWSLPGAGFNGLAYLA</sequence>
<protein>
    <submittedName>
        <fullName evidence="1">Uncharacterized protein</fullName>
    </submittedName>
</protein>